<organism evidence="2 3">
    <name type="scientific">Caballeronia choica</name>
    <dbReference type="NCBI Taxonomy" id="326476"/>
    <lineage>
        <taxon>Bacteria</taxon>
        <taxon>Pseudomonadati</taxon>
        <taxon>Pseudomonadota</taxon>
        <taxon>Betaproteobacteria</taxon>
        <taxon>Burkholderiales</taxon>
        <taxon>Burkholderiaceae</taxon>
        <taxon>Caballeronia</taxon>
    </lineage>
</organism>
<proteinExistence type="predicted"/>
<dbReference type="EMBL" id="FCON02000021">
    <property type="protein sequence ID" value="SAL50499.1"/>
    <property type="molecule type" value="Genomic_DNA"/>
</dbReference>
<gene>
    <name evidence="2" type="ORF">AWB68_02515</name>
</gene>
<evidence type="ECO:0000313" key="3">
    <source>
        <dbReference type="Proteomes" id="UP000054770"/>
    </source>
</evidence>
<dbReference type="GO" id="GO:0003950">
    <property type="term" value="F:NAD+ poly-ADP-ribosyltransferase activity"/>
    <property type="evidence" value="ECO:0007669"/>
    <property type="project" value="InterPro"/>
</dbReference>
<dbReference type="Proteomes" id="UP000054770">
    <property type="component" value="Unassembled WGS sequence"/>
</dbReference>
<reference evidence="2" key="1">
    <citation type="submission" date="2016-01" db="EMBL/GenBank/DDBJ databases">
        <authorList>
            <person name="Peeters C."/>
        </authorList>
    </citation>
    <scope>NUCLEOTIDE SEQUENCE [LARGE SCALE GENOMIC DNA]</scope>
    <source>
        <strain evidence="2">LMG 22940</strain>
    </source>
</reference>
<feature type="domain" description="PARP catalytic" evidence="1">
    <location>
        <begin position="178"/>
        <end position="330"/>
    </location>
</feature>
<accession>A0A158I2M9</accession>
<dbReference type="AlphaFoldDB" id="A0A158I2M9"/>
<dbReference type="Gene3D" id="3.90.228.10">
    <property type="match status" value="1"/>
</dbReference>
<sequence>MPKPDYWPKDKAFRPIQMFLSHRISATLKTEDAARYNSLMELEGVKQTMDASIEKLASATQKTATVVADELEKQQITGGDVDYTVAELPSSSTQFALIAAEVRGGPGHVAGYKQDKAVPARWLKGTPRAEGATGTKQFWELMGKNRLEVRPGEWDILTVLVCKNDARWQKFEDCRANFRNITHLGAQESVDSFKNKWAISNANAGVFPVIDPAIGECWLWSGQAMDIQHGIMSRGFQRVHCESNNTTGYGALGRGNYFTDKFSKALLYAMNLRNLYYGVAKGDDIRVLMLSRVLLGRWRSLEGAGKAELKAQRYAHNVELTGSAQQHKRDTSKGYAKSVEDYRDAKLARAPMAKGFKTAYQITGGDVDANIGYESVQMAHKGSNEFLVAMGKQMYPEFMVFVKKG</sequence>
<name>A0A158I2M9_9BURK</name>
<dbReference type="SUPFAM" id="SSF56399">
    <property type="entry name" value="ADP-ribosylation"/>
    <property type="match status" value="1"/>
</dbReference>
<comment type="caution">
    <text evidence="2">The sequence shown here is derived from an EMBL/GenBank/DDBJ whole genome shotgun (WGS) entry which is preliminary data.</text>
</comment>
<dbReference type="InterPro" id="IPR012317">
    <property type="entry name" value="Poly(ADP-ribose)pol_cat_dom"/>
</dbReference>
<dbReference type="RefSeq" id="WP_087644666.1">
    <property type="nucleotide sequence ID" value="NZ_FCON02000021.1"/>
</dbReference>
<evidence type="ECO:0000313" key="2">
    <source>
        <dbReference type="EMBL" id="SAL50499.1"/>
    </source>
</evidence>
<evidence type="ECO:0000259" key="1">
    <source>
        <dbReference type="Pfam" id="PF00644"/>
    </source>
</evidence>
<dbReference type="Pfam" id="PF00644">
    <property type="entry name" value="PARP"/>
    <property type="match status" value="1"/>
</dbReference>
<protein>
    <submittedName>
        <fullName evidence="2">Poly(ADP-ribose) polymerase catalytic domain protein</fullName>
    </submittedName>
</protein>
<keyword evidence="3" id="KW-1185">Reference proteome</keyword>